<evidence type="ECO:0000256" key="8">
    <source>
        <dbReference type="ARBA" id="ARBA00023157"/>
    </source>
</evidence>
<dbReference type="EMBL" id="CM014078">
    <property type="protein sequence ID" value="TKS66109.1"/>
    <property type="molecule type" value="Genomic_DNA"/>
</dbReference>
<keyword evidence="10" id="KW-0968">Cytoplasmic vesicle</keyword>
<dbReference type="PRINTS" id="PR00480">
    <property type="entry name" value="ASTACIN"/>
</dbReference>
<keyword evidence="7" id="KW-0865">Zymogen</keyword>
<evidence type="ECO:0000313" key="18">
    <source>
        <dbReference type="Proteomes" id="UP000298787"/>
    </source>
</evidence>
<dbReference type="EC" id="3.4.24.-" evidence="13"/>
<sequence>MTLMTNENTMHQEWACSCHIAERRGSAPKESKHKRAEGFKVTWRKRDRNGNIIPQHVRKNQSEETGGVGEVETGQEDTGGVGEVETGQEDTGGVGRVETGQEDTGGVGRVETGQEDTGGVGEDHGETIVEKSGTEDISTTILRMNNGSDELLLDGDVLIPRTRNAMKCLKEPRACLWPKSANGNVEIPFLISEKYDQAERNTILTAMKDFASKTCIRFIPRTTQTRHISIEPRLGCFSLLGYVGGRQVVSLQKFGCVTHGITQHELLHSMGFYHEQSRSDRDHYVTINWDNIRTSYLSNFKKEDTNNLNTPYDYSSIMHYGRTAFGMHGSETITPFPNPSVPIGQRDRLSNFDILKINKLYKCWNYLCCRDLTKEIKQLKAQVTILEARVGRYKVKKDAGFVLATAVSSSEEEEPRKPSSHSPKSSSSPN</sequence>
<gene>
    <name evidence="17" type="ORF">D9C73_000165</name>
</gene>
<evidence type="ECO:0000256" key="2">
    <source>
        <dbReference type="ARBA" id="ARBA00022723"/>
    </source>
</evidence>
<evidence type="ECO:0000256" key="12">
    <source>
        <dbReference type="PROSITE-ProRule" id="PRU01211"/>
    </source>
</evidence>
<dbReference type="Proteomes" id="UP000298787">
    <property type="component" value="Chromosome 1"/>
</dbReference>
<comment type="cofactor">
    <cofactor evidence="12 13">
        <name>Zn(2+)</name>
        <dbReference type="ChEBI" id="CHEBI:29105"/>
    </cofactor>
    <text evidence="12 13">Binds 1 zinc ion per subunit.</text>
</comment>
<keyword evidence="14" id="KW-0175">Coiled coil</keyword>
<dbReference type="InterPro" id="IPR034039">
    <property type="entry name" value="ZnMP_hatching_enz"/>
</dbReference>
<dbReference type="Gene3D" id="3.40.390.10">
    <property type="entry name" value="Collagenase (Catalytic Domain)"/>
    <property type="match status" value="1"/>
</dbReference>
<keyword evidence="4 12" id="KW-0378">Hydrolase</keyword>
<evidence type="ECO:0000256" key="6">
    <source>
        <dbReference type="ARBA" id="ARBA00023049"/>
    </source>
</evidence>
<dbReference type="SUPFAM" id="SSF55486">
    <property type="entry name" value="Metalloproteases ('zincins'), catalytic domain"/>
    <property type="match status" value="1"/>
</dbReference>
<dbReference type="GO" id="GO:0004222">
    <property type="term" value="F:metalloendopeptidase activity"/>
    <property type="evidence" value="ECO:0007669"/>
    <property type="project" value="UniProtKB-UniRule"/>
</dbReference>
<dbReference type="GO" id="GO:0008270">
    <property type="term" value="F:zinc ion binding"/>
    <property type="evidence" value="ECO:0007669"/>
    <property type="project" value="UniProtKB-UniRule"/>
</dbReference>
<keyword evidence="5 12" id="KW-0862">Zinc</keyword>
<evidence type="ECO:0000256" key="1">
    <source>
        <dbReference type="ARBA" id="ARBA00022670"/>
    </source>
</evidence>
<protein>
    <recommendedName>
        <fullName evidence="13">Metalloendopeptidase</fullName>
        <ecNumber evidence="13">3.4.24.-</ecNumber>
    </recommendedName>
</protein>
<feature type="binding site" evidence="12">
    <location>
        <position position="268"/>
    </location>
    <ligand>
        <name>Zn(2+)</name>
        <dbReference type="ChEBI" id="CHEBI:29105"/>
        <note>catalytic</note>
    </ligand>
</feature>
<dbReference type="Pfam" id="PF01400">
    <property type="entry name" value="Astacin"/>
    <property type="match status" value="1"/>
</dbReference>
<reference evidence="17 18" key="1">
    <citation type="submission" date="2019-01" db="EMBL/GenBank/DDBJ databases">
        <title>Genome Assembly of Collichthys lucidus.</title>
        <authorList>
            <person name="Cai M."/>
            <person name="Xiao S."/>
        </authorList>
    </citation>
    <scope>NUCLEOTIDE SEQUENCE [LARGE SCALE GENOMIC DNA]</scope>
    <source>
        <strain evidence="17">JT15FE1705JMU</strain>
        <tissue evidence="17">Muscle</tissue>
    </source>
</reference>
<dbReference type="GO" id="GO:0042588">
    <property type="term" value="C:zymogen granule"/>
    <property type="evidence" value="ECO:0007669"/>
    <property type="project" value="UniProtKB-SubCell"/>
</dbReference>
<proteinExistence type="predicted"/>
<dbReference type="FunFam" id="3.40.390.10:FF:000040">
    <property type="entry name" value="Metalloendopeptidase"/>
    <property type="match status" value="1"/>
</dbReference>
<dbReference type="InterPro" id="IPR001506">
    <property type="entry name" value="Peptidase_M12A"/>
</dbReference>
<evidence type="ECO:0000256" key="9">
    <source>
        <dbReference type="ARBA" id="ARBA00023180"/>
    </source>
</evidence>
<evidence type="ECO:0000256" key="7">
    <source>
        <dbReference type="ARBA" id="ARBA00023145"/>
    </source>
</evidence>
<dbReference type="CDD" id="cd04283">
    <property type="entry name" value="ZnMc_hatching_enzyme"/>
    <property type="match status" value="1"/>
</dbReference>
<evidence type="ECO:0000256" key="11">
    <source>
        <dbReference type="ARBA" id="ARBA00024324"/>
    </source>
</evidence>
<evidence type="ECO:0000256" key="15">
    <source>
        <dbReference type="SAM" id="MobiDB-lite"/>
    </source>
</evidence>
<keyword evidence="9" id="KW-0325">Glycoprotein</keyword>
<accession>A0A4U5TXD9</accession>
<evidence type="ECO:0000256" key="5">
    <source>
        <dbReference type="ARBA" id="ARBA00022833"/>
    </source>
</evidence>
<keyword evidence="2 12" id="KW-0479">Metal-binding</keyword>
<evidence type="ECO:0000313" key="17">
    <source>
        <dbReference type="EMBL" id="TKS66109.1"/>
    </source>
</evidence>
<evidence type="ECO:0000256" key="3">
    <source>
        <dbReference type="ARBA" id="ARBA00022729"/>
    </source>
</evidence>
<dbReference type="PANTHER" id="PTHR10127:SF839">
    <property type="entry name" value="HATCHING ENZYME 1.2-RELATED"/>
    <property type="match status" value="1"/>
</dbReference>
<keyword evidence="3" id="KW-0732">Signal</keyword>
<evidence type="ECO:0000256" key="4">
    <source>
        <dbReference type="ARBA" id="ARBA00022801"/>
    </source>
</evidence>
<comment type="caution">
    <text evidence="12">Lacks conserved residue(s) required for the propagation of feature annotation.</text>
</comment>
<dbReference type="InterPro" id="IPR006026">
    <property type="entry name" value="Peptidase_Metallo"/>
</dbReference>
<feature type="region of interest" description="Disordered" evidence="15">
    <location>
        <begin position="58"/>
        <end position="126"/>
    </location>
</feature>
<feature type="region of interest" description="Disordered" evidence="15">
    <location>
        <begin position="406"/>
        <end position="430"/>
    </location>
</feature>
<dbReference type="STRING" id="240159.A0A4U5TXD9"/>
<dbReference type="PANTHER" id="PTHR10127">
    <property type="entry name" value="DISCOIDIN, CUB, EGF, LAMININ , AND ZINC METALLOPROTEASE DOMAIN CONTAINING"/>
    <property type="match status" value="1"/>
</dbReference>
<dbReference type="GO" id="GO:0006508">
    <property type="term" value="P:proteolysis"/>
    <property type="evidence" value="ECO:0007669"/>
    <property type="project" value="UniProtKB-KW"/>
</dbReference>
<keyword evidence="18" id="KW-1185">Reference proteome</keyword>
<feature type="binding site" evidence="12">
    <location>
        <position position="274"/>
    </location>
    <ligand>
        <name>Zn(2+)</name>
        <dbReference type="ChEBI" id="CHEBI:29105"/>
        <note>catalytic</note>
    </ligand>
</feature>
<feature type="binding site" evidence="12">
    <location>
        <position position="264"/>
    </location>
    <ligand>
        <name>Zn(2+)</name>
        <dbReference type="ChEBI" id="CHEBI:29105"/>
        <note>catalytic</note>
    </ligand>
</feature>
<feature type="active site" evidence="12">
    <location>
        <position position="265"/>
    </location>
</feature>
<keyword evidence="6 12" id="KW-0482">Metalloprotease</keyword>
<organism evidence="17 18">
    <name type="scientific">Collichthys lucidus</name>
    <name type="common">Big head croaker</name>
    <name type="synonym">Sciaena lucida</name>
    <dbReference type="NCBI Taxonomy" id="240159"/>
    <lineage>
        <taxon>Eukaryota</taxon>
        <taxon>Metazoa</taxon>
        <taxon>Chordata</taxon>
        <taxon>Craniata</taxon>
        <taxon>Vertebrata</taxon>
        <taxon>Euteleostomi</taxon>
        <taxon>Actinopterygii</taxon>
        <taxon>Neopterygii</taxon>
        <taxon>Teleostei</taxon>
        <taxon>Neoteleostei</taxon>
        <taxon>Acanthomorphata</taxon>
        <taxon>Eupercaria</taxon>
        <taxon>Sciaenidae</taxon>
        <taxon>Collichthys</taxon>
    </lineage>
</organism>
<keyword evidence="1 12" id="KW-0645">Protease</keyword>
<keyword evidence="8" id="KW-1015">Disulfide bond</keyword>
<feature type="domain" description="Peptidase M12A" evidence="16">
    <location>
        <begin position="164"/>
        <end position="364"/>
    </location>
</feature>
<dbReference type="AlphaFoldDB" id="A0A4U5TXD9"/>
<dbReference type="PROSITE" id="PS51864">
    <property type="entry name" value="ASTACIN"/>
    <property type="match status" value="1"/>
</dbReference>
<evidence type="ECO:0000259" key="16">
    <source>
        <dbReference type="PROSITE" id="PS51864"/>
    </source>
</evidence>
<evidence type="ECO:0000256" key="13">
    <source>
        <dbReference type="RuleBase" id="RU361183"/>
    </source>
</evidence>
<feature type="coiled-coil region" evidence="14">
    <location>
        <begin position="369"/>
        <end position="396"/>
    </location>
</feature>
<evidence type="ECO:0000256" key="14">
    <source>
        <dbReference type="SAM" id="Coils"/>
    </source>
</evidence>
<name>A0A4U5TXD9_COLLU</name>
<comment type="subcellular location">
    <subcellularLocation>
        <location evidence="11">Zymogen granule</location>
    </subcellularLocation>
</comment>
<dbReference type="SMART" id="SM00235">
    <property type="entry name" value="ZnMc"/>
    <property type="match status" value="1"/>
</dbReference>
<dbReference type="InterPro" id="IPR024079">
    <property type="entry name" value="MetalloPept_cat_dom_sf"/>
</dbReference>
<evidence type="ECO:0000256" key="10">
    <source>
        <dbReference type="ARBA" id="ARBA00023329"/>
    </source>
</evidence>
<feature type="compositionally biased region" description="Low complexity" evidence="15">
    <location>
        <begin position="420"/>
        <end position="430"/>
    </location>
</feature>